<name>U2P3D1_9BACT</name>
<keyword evidence="2" id="KW-0808">Transferase</keyword>
<dbReference type="CDD" id="cd01167">
    <property type="entry name" value="bac_FRK"/>
    <property type="match status" value="1"/>
</dbReference>
<dbReference type="EMBL" id="AWEY01000044">
    <property type="protein sequence ID" value="ERK38209.1"/>
    <property type="molecule type" value="Genomic_DNA"/>
</dbReference>
<dbReference type="InterPro" id="IPR050306">
    <property type="entry name" value="PfkB_Carbo_kinase"/>
</dbReference>
<evidence type="ECO:0000256" key="2">
    <source>
        <dbReference type="ARBA" id="ARBA00022679"/>
    </source>
</evidence>
<dbReference type="Gene3D" id="3.40.1190.20">
    <property type="match status" value="1"/>
</dbReference>
<gene>
    <name evidence="5" type="ORF">HMPREF9135_1119</name>
</gene>
<comment type="caution">
    <text evidence="5">The sequence shown here is derived from an EMBL/GenBank/DDBJ whole genome shotgun (WGS) entry which is preliminary data.</text>
</comment>
<reference evidence="5 6" key="1">
    <citation type="submission" date="2013-08" db="EMBL/GenBank/DDBJ databases">
        <authorList>
            <person name="Durkin A.S."/>
            <person name="Haft D.R."/>
            <person name="McCorrison J."/>
            <person name="Torralba M."/>
            <person name="Gillis M."/>
            <person name="Haft D.H."/>
            <person name="Methe B."/>
            <person name="Sutton G."/>
            <person name="Nelson K.E."/>
        </authorList>
    </citation>
    <scope>NUCLEOTIDE SEQUENCE [LARGE SCALE GENOMIC DNA]</scope>
    <source>
        <strain evidence="5 6">F0067</strain>
    </source>
</reference>
<protein>
    <submittedName>
        <fullName evidence="5">Carbohydrate kinase, PfkB family</fullName>
    </submittedName>
</protein>
<evidence type="ECO:0000256" key="1">
    <source>
        <dbReference type="ARBA" id="ARBA00010688"/>
    </source>
</evidence>
<dbReference type="Proteomes" id="UP000016648">
    <property type="component" value="Unassembled WGS sequence"/>
</dbReference>
<comment type="similarity">
    <text evidence="1">Belongs to the carbohydrate kinase PfkB family.</text>
</comment>
<organism evidence="5 6">
    <name type="scientific">Segatella baroniae F0067</name>
    <dbReference type="NCBI Taxonomy" id="1115809"/>
    <lineage>
        <taxon>Bacteria</taxon>
        <taxon>Pseudomonadati</taxon>
        <taxon>Bacteroidota</taxon>
        <taxon>Bacteroidia</taxon>
        <taxon>Bacteroidales</taxon>
        <taxon>Prevotellaceae</taxon>
        <taxon>Segatella</taxon>
    </lineage>
</organism>
<dbReference type="AlphaFoldDB" id="U2P3D1"/>
<dbReference type="InterPro" id="IPR029056">
    <property type="entry name" value="Ribokinase-like"/>
</dbReference>
<accession>U2P3D1</accession>
<evidence type="ECO:0000256" key="3">
    <source>
        <dbReference type="ARBA" id="ARBA00022777"/>
    </source>
</evidence>
<sequence length="310" mass="34392">MRKVIGIGETTLDIIFKNGQPISAVPGGSAFNAIISLGRAGLDTTFIAETGNDRVGRFIIDFLKDNGVNADNINVFPDSKSPISLAFLDEENNADYLFYKDHPHDQLDFVFPEVNPDDIVVFGSFFAVNPVVRPQVAGFLEHARERGAILYYDVNYRASHKAEIMKITPNLIENLEYADIVRGSSDDFSILYRMPEALRVYASEISFYCKKFICTDGANPIEVRAENGFGKAYDVPKNDRVVSTIGAGDSFNAGFIYGLVKNDITKADIRHGLSEAQWDRCIASGLRFSAESCKDIYNYISKEYGAGLEK</sequence>
<dbReference type="PANTHER" id="PTHR43085">
    <property type="entry name" value="HEXOKINASE FAMILY MEMBER"/>
    <property type="match status" value="1"/>
</dbReference>
<dbReference type="InterPro" id="IPR011611">
    <property type="entry name" value="PfkB_dom"/>
</dbReference>
<dbReference type="InterPro" id="IPR002173">
    <property type="entry name" value="Carboh/pur_kinase_PfkB_CS"/>
</dbReference>
<evidence type="ECO:0000313" key="6">
    <source>
        <dbReference type="Proteomes" id="UP000016648"/>
    </source>
</evidence>
<evidence type="ECO:0000313" key="5">
    <source>
        <dbReference type="EMBL" id="ERK38209.1"/>
    </source>
</evidence>
<dbReference type="SUPFAM" id="SSF53613">
    <property type="entry name" value="Ribokinase-like"/>
    <property type="match status" value="1"/>
</dbReference>
<dbReference type="PATRIC" id="fig|1115809.3.peg.2610"/>
<keyword evidence="6" id="KW-1185">Reference proteome</keyword>
<proteinExistence type="inferred from homology"/>
<keyword evidence="3 5" id="KW-0418">Kinase</keyword>
<dbReference type="PROSITE" id="PS00584">
    <property type="entry name" value="PFKB_KINASES_2"/>
    <property type="match status" value="1"/>
</dbReference>
<dbReference type="PANTHER" id="PTHR43085:SF57">
    <property type="entry name" value="CARBOHYDRATE KINASE PFKB DOMAIN-CONTAINING PROTEIN"/>
    <property type="match status" value="1"/>
</dbReference>
<dbReference type="GO" id="GO:0016301">
    <property type="term" value="F:kinase activity"/>
    <property type="evidence" value="ECO:0007669"/>
    <property type="project" value="UniProtKB-KW"/>
</dbReference>
<feature type="domain" description="Carbohydrate kinase PfkB" evidence="4">
    <location>
        <begin position="3"/>
        <end position="270"/>
    </location>
</feature>
<dbReference type="Pfam" id="PF00294">
    <property type="entry name" value="PfkB"/>
    <property type="match status" value="1"/>
</dbReference>
<evidence type="ECO:0000259" key="4">
    <source>
        <dbReference type="Pfam" id="PF00294"/>
    </source>
</evidence>
<dbReference type="RefSeq" id="WP_021590851.1">
    <property type="nucleotide sequence ID" value="NZ_AWEY01000044.1"/>
</dbReference>